<dbReference type="Proteomes" id="UP000275408">
    <property type="component" value="Unassembled WGS sequence"/>
</dbReference>
<comment type="caution">
    <text evidence="1">The sequence shown here is derived from an EMBL/GenBank/DDBJ whole genome shotgun (WGS) entry which is preliminary data.</text>
</comment>
<dbReference type="EMBL" id="RCHS01004020">
    <property type="protein sequence ID" value="RMX38339.1"/>
    <property type="molecule type" value="Genomic_DNA"/>
</dbReference>
<name>A0A3M6TAH8_POCDA</name>
<gene>
    <name evidence="1" type="ORF">pdam_00005518</name>
</gene>
<keyword evidence="2" id="KW-1185">Reference proteome</keyword>
<proteinExistence type="predicted"/>
<accession>A0A3M6TAH8</accession>
<protein>
    <submittedName>
        <fullName evidence="1">Uncharacterized protein</fullName>
    </submittedName>
</protein>
<organism evidence="1 2">
    <name type="scientific">Pocillopora damicornis</name>
    <name type="common">Cauliflower coral</name>
    <name type="synonym">Millepora damicornis</name>
    <dbReference type="NCBI Taxonomy" id="46731"/>
    <lineage>
        <taxon>Eukaryota</taxon>
        <taxon>Metazoa</taxon>
        <taxon>Cnidaria</taxon>
        <taxon>Anthozoa</taxon>
        <taxon>Hexacorallia</taxon>
        <taxon>Scleractinia</taxon>
        <taxon>Astrocoeniina</taxon>
        <taxon>Pocilloporidae</taxon>
        <taxon>Pocillopora</taxon>
    </lineage>
</organism>
<evidence type="ECO:0000313" key="1">
    <source>
        <dbReference type="EMBL" id="RMX38339.1"/>
    </source>
</evidence>
<dbReference type="AlphaFoldDB" id="A0A3M6TAH8"/>
<evidence type="ECO:0000313" key="2">
    <source>
        <dbReference type="Proteomes" id="UP000275408"/>
    </source>
</evidence>
<sequence>MFCNEFVLLDLKQQTILQMLIQIMNIGNQLYSRNNYLAILNVVDADYELEYSESYTGYQYFTSLQRAFESLLSQNYINFITVGIKSVSIYCNVDMGFKV</sequence>
<reference evidence="1 2" key="1">
    <citation type="journal article" date="2018" name="Sci. Rep.">
        <title>Comparative analysis of the Pocillopora damicornis genome highlights role of immune system in coral evolution.</title>
        <authorList>
            <person name="Cunning R."/>
            <person name="Bay R.A."/>
            <person name="Gillette P."/>
            <person name="Baker A.C."/>
            <person name="Traylor-Knowles N."/>
        </authorList>
    </citation>
    <scope>NUCLEOTIDE SEQUENCE [LARGE SCALE GENOMIC DNA]</scope>
    <source>
        <strain evidence="1">RSMAS</strain>
        <tissue evidence="1">Whole animal</tissue>
    </source>
</reference>